<organism evidence="1 2">
    <name type="scientific">Rubritalea spongiae</name>
    <dbReference type="NCBI Taxonomy" id="430797"/>
    <lineage>
        <taxon>Bacteria</taxon>
        <taxon>Pseudomonadati</taxon>
        <taxon>Verrucomicrobiota</taxon>
        <taxon>Verrucomicrobiia</taxon>
        <taxon>Verrucomicrobiales</taxon>
        <taxon>Rubritaleaceae</taxon>
        <taxon>Rubritalea</taxon>
    </lineage>
</organism>
<evidence type="ECO:0000313" key="2">
    <source>
        <dbReference type="Proteomes" id="UP001597297"/>
    </source>
</evidence>
<dbReference type="PANTHER" id="PTHR31757">
    <property type="entry name" value="SLL0781 PROTEIN"/>
    <property type="match status" value="1"/>
</dbReference>
<protein>
    <submittedName>
        <fullName evidence="1">DUF1348 family protein</fullName>
    </submittedName>
</protein>
<evidence type="ECO:0000313" key="1">
    <source>
        <dbReference type="EMBL" id="MFD2276434.1"/>
    </source>
</evidence>
<reference evidence="2" key="1">
    <citation type="journal article" date="2019" name="Int. J. Syst. Evol. Microbiol.">
        <title>The Global Catalogue of Microorganisms (GCM) 10K type strain sequencing project: providing services to taxonomists for standard genome sequencing and annotation.</title>
        <authorList>
            <consortium name="The Broad Institute Genomics Platform"/>
            <consortium name="The Broad Institute Genome Sequencing Center for Infectious Disease"/>
            <person name="Wu L."/>
            <person name="Ma J."/>
        </authorList>
    </citation>
    <scope>NUCLEOTIDE SEQUENCE [LARGE SCALE GENOMIC DNA]</scope>
    <source>
        <strain evidence="2">JCM 16545</strain>
    </source>
</reference>
<comment type="caution">
    <text evidence="1">The sequence shown here is derived from an EMBL/GenBank/DDBJ whole genome shotgun (WGS) entry which is preliminary data.</text>
</comment>
<dbReference type="EMBL" id="JBHUJC010000024">
    <property type="protein sequence ID" value="MFD2276434.1"/>
    <property type="molecule type" value="Genomic_DNA"/>
</dbReference>
<proteinExistence type="predicted"/>
<keyword evidence="2" id="KW-1185">Reference proteome</keyword>
<sequence length="159" mass="18790">MSSTIEPRPPFPPFDAVSAAKKARMAENAWNTKDPAKVALAYTPDSVWRNRSEFLQGRQEIISFLTRKWASESEYRLIKEVWAYENNRIAVRFVYEWRDTSDKWFRSHGNENWQFDEHGLMAERHASINDVKINENERKLVWEGQVRPDDYPNLTELGL</sequence>
<accession>A0ABW5E7S0</accession>
<dbReference type="Pfam" id="PF07080">
    <property type="entry name" value="DUF1348"/>
    <property type="match status" value="1"/>
</dbReference>
<name>A0ABW5E7S0_9BACT</name>
<dbReference type="Proteomes" id="UP001597297">
    <property type="component" value="Unassembled WGS sequence"/>
</dbReference>
<dbReference type="PANTHER" id="PTHR31757:SF0">
    <property type="entry name" value="SLL0781 PROTEIN"/>
    <property type="match status" value="1"/>
</dbReference>
<dbReference type="RefSeq" id="WP_377094113.1">
    <property type="nucleotide sequence ID" value="NZ_JBHSJM010000001.1"/>
</dbReference>
<dbReference type="InterPro" id="IPR009783">
    <property type="entry name" value="DUF1348"/>
</dbReference>
<dbReference type="Gene3D" id="3.10.450.50">
    <property type="match status" value="1"/>
</dbReference>
<gene>
    <name evidence="1" type="ORF">ACFSQZ_08130</name>
</gene>
<dbReference type="InterPro" id="IPR032710">
    <property type="entry name" value="NTF2-like_dom_sf"/>
</dbReference>
<dbReference type="SUPFAM" id="SSF54427">
    <property type="entry name" value="NTF2-like"/>
    <property type="match status" value="1"/>
</dbReference>